<accession>A0A0S7ETT8</accession>
<organism evidence="1">
    <name type="scientific">Poeciliopsis prolifica</name>
    <name type="common">blackstripe livebearer</name>
    <dbReference type="NCBI Taxonomy" id="188132"/>
    <lineage>
        <taxon>Eukaryota</taxon>
        <taxon>Metazoa</taxon>
        <taxon>Chordata</taxon>
        <taxon>Craniata</taxon>
        <taxon>Vertebrata</taxon>
        <taxon>Euteleostomi</taxon>
        <taxon>Actinopterygii</taxon>
        <taxon>Neopterygii</taxon>
        <taxon>Teleostei</taxon>
        <taxon>Neoteleostei</taxon>
        <taxon>Acanthomorphata</taxon>
        <taxon>Ovalentaria</taxon>
        <taxon>Atherinomorphae</taxon>
        <taxon>Cyprinodontiformes</taxon>
        <taxon>Poeciliidae</taxon>
        <taxon>Poeciliinae</taxon>
        <taxon>Poeciliopsis</taxon>
    </lineage>
</organism>
<reference evidence="1" key="1">
    <citation type="submission" date="2014-12" db="EMBL/GenBank/DDBJ databases">
        <title>Parallel Evolution in Life History Adaptation Evident in the Tissue-Specific Poeciliopsis prolifica transcriptome.</title>
        <authorList>
            <person name="Jue N.K."/>
            <person name="Foley R.J."/>
            <person name="Obergfell C."/>
            <person name="Reznick D.N."/>
            <person name="O'Neill R.J."/>
            <person name="O'Neill M.J."/>
        </authorList>
    </citation>
    <scope>NUCLEOTIDE SEQUENCE</scope>
</reference>
<name>A0A0S7ETT8_9TELE</name>
<feature type="non-terminal residue" evidence="1">
    <location>
        <position position="113"/>
    </location>
</feature>
<feature type="non-terminal residue" evidence="1">
    <location>
        <position position="1"/>
    </location>
</feature>
<sequence>PRRETFLNGFPHVAVFQAVGSSRLILNQVTTRHLQTRNVSGVTSAPVVPLLLPSATSQSCCIPFFTRSSSELPPGCMQPHRFNLNAKHRADAVIVWRRARWLQLSSSFLKLVA</sequence>
<evidence type="ECO:0000313" key="1">
    <source>
        <dbReference type="EMBL" id="JAO05593.1"/>
    </source>
</evidence>
<gene>
    <name evidence="1" type="primary">PPUP8705</name>
</gene>
<dbReference type="EMBL" id="GBYX01476084">
    <property type="protein sequence ID" value="JAO05593.1"/>
    <property type="molecule type" value="Transcribed_RNA"/>
</dbReference>
<dbReference type="AlphaFoldDB" id="A0A0S7ETT8"/>
<protein>
    <submittedName>
        <fullName evidence="1">PPUP8705</fullName>
    </submittedName>
</protein>
<proteinExistence type="predicted"/>